<dbReference type="InterPro" id="IPR036388">
    <property type="entry name" value="WH-like_DNA-bd_sf"/>
</dbReference>
<dbReference type="AlphaFoldDB" id="A0A1I0VQN1"/>
<reference evidence="7" key="1">
    <citation type="submission" date="2016-10" db="EMBL/GenBank/DDBJ databases">
        <authorList>
            <person name="Varghese N."/>
            <person name="Submissions S."/>
        </authorList>
    </citation>
    <scope>NUCLEOTIDE SEQUENCE [LARGE SCALE GENOMIC DNA]</scope>
    <source>
        <strain evidence="7">CGMCC 4.3568</strain>
    </source>
</reference>
<evidence type="ECO:0000259" key="5">
    <source>
        <dbReference type="PROSITE" id="PS50931"/>
    </source>
</evidence>
<dbReference type="InterPro" id="IPR000847">
    <property type="entry name" value="LysR_HTH_N"/>
</dbReference>
<dbReference type="Gene3D" id="1.10.10.10">
    <property type="entry name" value="Winged helix-like DNA-binding domain superfamily/Winged helix DNA-binding domain"/>
    <property type="match status" value="1"/>
</dbReference>
<dbReference type="PANTHER" id="PTHR30346:SF29">
    <property type="entry name" value="LYSR SUBSTRATE-BINDING"/>
    <property type="match status" value="1"/>
</dbReference>
<name>A0A1I0VQN1_9PSEU</name>
<dbReference type="PANTHER" id="PTHR30346">
    <property type="entry name" value="TRANSCRIPTIONAL DUAL REGULATOR HCAR-RELATED"/>
    <property type="match status" value="1"/>
</dbReference>
<dbReference type="InterPro" id="IPR005119">
    <property type="entry name" value="LysR_subst-bd"/>
</dbReference>
<dbReference type="GO" id="GO:0032993">
    <property type="term" value="C:protein-DNA complex"/>
    <property type="evidence" value="ECO:0007669"/>
    <property type="project" value="TreeGrafter"/>
</dbReference>
<dbReference type="Proteomes" id="UP000243799">
    <property type="component" value="Unassembled WGS sequence"/>
</dbReference>
<evidence type="ECO:0000313" key="6">
    <source>
        <dbReference type="EMBL" id="SFA78200.1"/>
    </source>
</evidence>
<dbReference type="Gene3D" id="3.40.190.10">
    <property type="entry name" value="Periplasmic binding protein-like II"/>
    <property type="match status" value="2"/>
</dbReference>
<keyword evidence="7" id="KW-1185">Reference proteome</keyword>
<evidence type="ECO:0000313" key="7">
    <source>
        <dbReference type="Proteomes" id="UP000243799"/>
    </source>
</evidence>
<evidence type="ECO:0000256" key="2">
    <source>
        <dbReference type="ARBA" id="ARBA00023015"/>
    </source>
</evidence>
<comment type="similarity">
    <text evidence="1">Belongs to the LysR transcriptional regulatory family.</text>
</comment>
<sequence>MIDPRLQLLIAVSEYGTVTAAAEALYRSPSGVSKQLKELAAELDIDLLERHGRRVRLTEAGNRLVDHARTMNAQWEAALSDTAAAARQLCGPVPLGGFPTAVSALIAPTIRVLRAKHPGLTPTAHEIYSNDLLRSLESGVIDVGIYVAGEDACYLDQHLVTVTDLIDDPIDLLVPTGHPFAQLEGVTLEDASEEEWVSGRRHQDSYIELLAATRAVGYSPRVTHFAQELTAITALVAQGLGITAVPRIATTVPHPHTVRVPLSGNNVPQRKIVICTRRGAETNPRIAAAAEELRSTATSLTA</sequence>
<dbReference type="SUPFAM" id="SSF46785">
    <property type="entry name" value="Winged helix' DNA-binding domain"/>
    <property type="match status" value="1"/>
</dbReference>
<keyword evidence="3 6" id="KW-0238">DNA-binding</keyword>
<dbReference type="GO" id="GO:0003677">
    <property type="term" value="F:DNA binding"/>
    <property type="evidence" value="ECO:0007669"/>
    <property type="project" value="UniProtKB-KW"/>
</dbReference>
<dbReference type="PROSITE" id="PS50931">
    <property type="entry name" value="HTH_LYSR"/>
    <property type="match status" value="1"/>
</dbReference>
<organism evidence="6 7">
    <name type="scientific">Amycolatopsis marina</name>
    <dbReference type="NCBI Taxonomy" id="490629"/>
    <lineage>
        <taxon>Bacteria</taxon>
        <taxon>Bacillati</taxon>
        <taxon>Actinomycetota</taxon>
        <taxon>Actinomycetes</taxon>
        <taxon>Pseudonocardiales</taxon>
        <taxon>Pseudonocardiaceae</taxon>
        <taxon>Amycolatopsis</taxon>
    </lineage>
</organism>
<evidence type="ECO:0000256" key="4">
    <source>
        <dbReference type="ARBA" id="ARBA00023163"/>
    </source>
</evidence>
<dbReference type="EMBL" id="FOKG01000001">
    <property type="protein sequence ID" value="SFA78200.1"/>
    <property type="molecule type" value="Genomic_DNA"/>
</dbReference>
<feature type="domain" description="HTH lysR-type" evidence="5">
    <location>
        <begin position="1"/>
        <end position="58"/>
    </location>
</feature>
<accession>A0A1I0VQN1</accession>
<gene>
    <name evidence="6" type="ORF">SAMN05216266_101393</name>
</gene>
<evidence type="ECO:0000256" key="3">
    <source>
        <dbReference type="ARBA" id="ARBA00023125"/>
    </source>
</evidence>
<dbReference type="FunFam" id="1.10.10.10:FF:000001">
    <property type="entry name" value="LysR family transcriptional regulator"/>
    <property type="match status" value="1"/>
</dbReference>
<dbReference type="InterPro" id="IPR036390">
    <property type="entry name" value="WH_DNA-bd_sf"/>
</dbReference>
<dbReference type="OrthoDB" id="4131546at2"/>
<dbReference type="Pfam" id="PF03466">
    <property type="entry name" value="LysR_substrate"/>
    <property type="match status" value="1"/>
</dbReference>
<proteinExistence type="inferred from homology"/>
<dbReference type="SUPFAM" id="SSF53850">
    <property type="entry name" value="Periplasmic binding protein-like II"/>
    <property type="match status" value="1"/>
</dbReference>
<keyword evidence="2" id="KW-0805">Transcription regulation</keyword>
<dbReference type="GO" id="GO:0003700">
    <property type="term" value="F:DNA-binding transcription factor activity"/>
    <property type="evidence" value="ECO:0007669"/>
    <property type="project" value="InterPro"/>
</dbReference>
<dbReference type="Pfam" id="PF00126">
    <property type="entry name" value="HTH_1"/>
    <property type="match status" value="1"/>
</dbReference>
<evidence type="ECO:0000256" key="1">
    <source>
        <dbReference type="ARBA" id="ARBA00009437"/>
    </source>
</evidence>
<keyword evidence="4" id="KW-0804">Transcription</keyword>
<dbReference type="STRING" id="490629.SAMN05216266_101393"/>
<protein>
    <submittedName>
        <fullName evidence="6">DNA-binding transcriptional regulator, LysR family</fullName>
    </submittedName>
</protein>